<dbReference type="STRING" id="907348.TresaDRAFT_0378"/>
<dbReference type="InterPro" id="IPR006145">
    <property type="entry name" value="PsdUridine_synth_RsuA/RluA"/>
</dbReference>
<dbReference type="CDD" id="cd02869">
    <property type="entry name" value="PseudoU_synth_RluA_like"/>
    <property type="match status" value="1"/>
</dbReference>
<gene>
    <name evidence="3" type="ORF">TresaDRAFT_0378</name>
</gene>
<dbReference type="PROSITE" id="PS01129">
    <property type="entry name" value="PSI_RLU"/>
    <property type="match status" value="1"/>
</dbReference>
<evidence type="ECO:0000313" key="4">
    <source>
        <dbReference type="Proteomes" id="UP000003571"/>
    </source>
</evidence>
<dbReference type="SUPFAM" id="SSF55120">
    <property type="entry name" value="Pseudouridine synthase"/>
    <property type="match status" value="1"/>
</dbReference>
<dbReference type="RefSeq" id="WP_002705481.1">
    <property type="nucleotide sequence ID" value="NZ_AGRW01000051.1"/>
</dbReference>
<proteinExistence type="inferred from homology"/>
<dbReference type="InterPro" id="IPR020103">
    <property type="entry name" value="PsdUridine_synth_cat_dom_sf"/>
</dbReference>
<keyword evidence="4" id="KW-1185">Reference proteome</keyword>
<dbReference type="AlphaFoldDB" id="H7EMF6"/>
<dbReference type="Pfam" id="PF00849">
    <property type="entry name" value="PseudoU_synth_2"/>
    <property type="match status" value="1"/>
</dbReference>
<comment type="caution">
    <text evidence="3">The sequence shown here is derived from an EMBL/GenBank/DDBJ whole genome shotgun (WGS) entry which is preliminary data.</text>
</comment>
<reference evidence="3 4" key="1">
    <citation type="submission" date="2011-09" db="EMBL/GenBank/DDBJ databases">
        <title>The draft genome of Treponema saccharophilum DSM 2985.</title>
        <authorList>
            <consortium name="US DOE Joint Genome Institute (JGI-PGF)"/>
            <person name="Lucas S."/>
            <person name="Copeland A."/>
            <person name="Lapidus A."/>
            <person name="Glavina del Rio T."/>
            <person name="Dalin E."/>
            <person name="Tice H."/>
            <person name="Bruce D."/>
            <person name="Goodwin L."/>
            <person name="Pitluck S."/>
            <person name="Peters L."/>
            <person name="Kyrpides N."/>
            <person name="Mavromatis K."/>
            <person name="Ivanova N."/>
            <person name="Markowitz V."/>
            <person name="Cheng J.-F."/>
            <person name="Hugenholtz P."/>
            <person name="Woyke T."/>
            <person name="Wu D."/>
            <person name="Gronow S."/>
            <person name="Wellnitz S."/>
            <person name="Brambilla E."/>
            <person name="Klenk H.-P."/>
            <person name="Eisen J.A."/>
        </authorList>
    </citation>
    <scope>NUCLEOTIDE SEQUENCE [LARGE SCALE GENOMIC DNA]</scope>
    <source>
        <strain evidence="3 4">DSM 2985</strain>
    </source>
</reference>
<evidence type="ECO:0000313" key="3">
    <source>
        <dbReference type="EMBL" id="EIC01241.1"/>
    </source>
</evidence>
<dbReference type="OrthoDB" id="128480at2"/>
<name>H7EMF6_9SPIR</name>
<evidence type="ECO:0000256" key="1">
    <source>
        <dbReference type="ARBA" id="ARBA00010876"/>
    </source>
</evidence>
<dbReference type="Proteomes" id="UP000003571">
    <property type="component" value="Unassembled WGS sequence"/>
</dbReference>
<dbReference type="GO" id="GO:0009982">
    <property type="term" value="F:pseudouridine synthase activity"/>
    <property type="evidence" value="ECO:0007669"/>
    <property type="project" value="InterPro"/>
</dbReference>
<sequence>MKDSGRIEILHAPTDSEPFIVLDKPSGMPTAPLSDGDESALSFALESFPEAGGVSGRKAVERGLVHRLDTATSGLVLIASTQEFYDFISAEQDAGRFVKHYRADVDDIPSCASELGGFPPVPACVRAGTFRVESFFRPFGPRGACVRPVAEGSGRAASRKGGTRVYSTGVSLAGGKSRALCSITAGFRHQVRCHLAWCGFPVRGDALYNPRGDGGPMLFRAVGIEFPGFSLRVE</sequence>
<evidence type="ECO:0000259" key="2">
    <source>
        <dbReference type="Pfam" id="PF00849"/>
    </source>
</evidence>
<dbReference type="EMBL" id="AGRW01000051">
    <property type="protein sequence ID" value="EIC01241.1"/>
    <property type="molecule type" value="Genomic_DNA"/>
</dbReference>
<dbReference type="InterPro" id="IPR006224">
    <property type="entry name" value="PsdUridine_synth_RluA-like_CS"/>
</dbReference>
<comment type="similarity">
    <text evidence="1">Belongs to the pseudouridine synthase RluA family.</text>
</comment>
<dbReference type="PANTHER" id="PTHR21600:SF87">
    <property type="entry name" value="RNA PSEUDOURIDYLATE SYNTHASE DOMAIN-CONTAINING PROTEIN 1"/>
    <property type="match status" value="1"/>
</dbReference>
<dbReference type="PANTHER" id="PTHR21600">
    <property type="entry name" value="MITOCHONDRIAL RNA PSEUDOURIDINE SYNTHASE"/>
    <property type="match status" value="1"/>
</dbReference>
<dbReference type="GO" id="GO:0140098">
    <property type="term" value="F:catalytic activity, acting on RNA"/>
    <property type="evidence" value="ECO:0007669"/>
    <property type="project" value="UniProtKB-ARBA"/>
</dbReference>
<organism evidence="3 4">
    <name type="scientific">Treponema saccharophilum DSM 2985</name>
    <dbReference type="NCBI Taxonomy" id="907348"/>
    <lineage>
        <taxon>Bacteria</taxon>
        <taxon>Pseudomonadati</taxon>
        <taxon>Spirochaetota</taxon>
        <taxon>Spirochaetia</taxon>
        <taxon>Spirochaetales</taxon>
        <taxon>Treponemataceae</taxon>
        <taxon>Treponema</taxon>
    </lineage>
</organism>
<dbReference type="GO" id="GO:0003723">
    <property type="term" value="F:RNA binding"/>
    <property type="evidence" value="ECO:0007669"/>
    <property type="project" value="InterPro"/>
</dbReference>
<dbReference type="eggNOG" id="COG0564">
    <property type="taxonomic scope" value="Bacteria"/>
</dbReference>
<dbReference type="Gene3D" id="3.30.2350.10">
    <property type="entry name" value="Pseudouridine synthase"/>
    <property type="match status" value="1"/>
</dbReference>
<feature type="domain" description="Pseudouridine synthase RsuA/RluA-like" evidence="2">
    <location>
        <begin position="19"/>
        <end position="196"/>
    </location>
</feature>
<dbReference type="InterPro" id="IPR050188">
    <property type="entry name" value="RluA_PseudoU_synthase"/>
</dbReference>
<accession>H7EMF6</accession>
<dbReference type="GO" id="GO:0000455">
    <property type="term" value="P:enzyme-directed rRNA pseudouridine synthesis"/>
    <property type="evidence" value="ECO:0007669"/>
    <property type="project" value="TreeGrafter"/>
</dbReference>
<dbReference type="PATRIC" id="fig|907348.3.peg.2135"/>
<protein>
    <submittedName>
        <fullName evidence="3">Pseudouridine synthase</fullName>
    </submittedName>
</protein>